<accession>A0A0W0GEF4</accession>
<organism evidence="1 2">
    <name type="scientific">Moniliophthora roreri</name>
    <name type="common">Frosty pod rot fungus</name>
    <name type="synonym">Monilia roreri</name>
    <dbReference type="NCBI Taxonomy" id="221103"/>
    <lineage>
        <taxon>Eukaryota</taxon>
        <taxon>Fungi</taxon>
        <taxon>Dikarya</taxon>
        <taxon>Basidiomycota</taxon>
        <taxon>Agaricomycotina</taxon>
        <taxon>Agaricomycetes</taxon>
        <taxon>Agaricomycetidae</taxon>
        <taxon>Agaricales</taxon>
        <taxon>Marasmiineae</taxon>
        <taxon>Marasmiaceae</taxon>
        <taxon>Moniliophthora</taxon>
    </lineage>
</organism>
<dbReference type="AlphaFoldDB" id="A0A0W0GEF4"/>
<comment type="caution">
    <text evidence="1">The sequence shown here is derived from an EMBL/GenBank/DDBJ whole genome shotgun (WGS) entry which is preliminary data.</text>
</comment>
<protein>
    <submittedName>
        <fullName evidence="1">Uncharacterized protein</fullName>
    </submittedName>
</protein>
<sequence length="21" mass="2070">MASQHKQAPFGCTTCGASGTS</sequence>
<dbReference type="Proteomes" id="UP000054988">
    <property type="component" value="Unassembled WGS sequence"/>
</dbReference>
<gene>
    <name evidence="1" type="ORF">WG66_492</name>
</gene>
<proteinExistence type="predicted"/>
<evidence type="ECO:0000313" key="2">
    <source>
        <dbReference type="Proteomes" id="UP000054988"/>
    </source>
</evidence>
<evidence type="ECO:0000313" key="1">
    <source>
        <dbReference type="EMBL" id="KTB46931.1"/>
    </source>
</evidence>
<reference evidence="1 2" key="1">
    <citation type="submission" date="2015-12" db="EMBL/GenBank/DDBJ databases">
        <title>Draft genome sequence of Moniliophthora roreri, the causal agent of frosty pod rot of cacao.</title>
        <authorList>
            <person name="Aime M.C."/>
            <person name="Diaz-Valderrama J.R."/>
            <person name="Kijpornyongpan T."/>
            <person name="Phillips-Mora W."/>
        </authorList>
    </citation>
    <scope>NUCLEOTIDE SEQUENCE [LARGE SCALE GENOMIC DNA]</scope>
    <source>
        <strain evidence="1 2">MCA 2952</strain>
    </source>
</reference>
<dbReference type="EMBL" id="LATX01000205">
    <property type="protein sequence ID" value="KTB46931.1"/>
    <property type="molecule type" value="Genomic_DNA"/>
</dbReference>
<name>A0A0W0GEF4_MONRR</name>